<dbReference type="GO" id="GO:0019825">
    <property type="term" value="F:oxygen binding"/>
    <property type="evidence" value="ECO:0007669"/>
    <property type="project" value="InterPro"/>
</dbReference>
<protein>
    <submittedName>
        <fullName evidence="5">Uncharacterized protein</fullName>
    </submittedName>
</protein>
<dbReference type="Proteomes" id="UP000594220">
    <property type="component" value="Unplaced"/>
</dbReference>
<reference evidence="5" key="1">
    <citation type="submission" date="2025-08" db="UniProtKB">
        <authorList>
            <consortium name="Ensembl"/>
        </authorList>
    </citation>
    <scope>IDENTIFICATION</scope>
</reference>
<evidence type="ECO:0000256" key="3">
    <source>
        <dbReference type="ARBA" id="ARBA00023004"/>
    </source>
</evidence>
<dbReference type="PANTHER" id="PTHR11442:SF48">
    <property type="entry name" value="HEMOGLOBIN SUBUNIT ALPHA"/>
    <property type="match status" value="1"/>
</dbReference>
<organism evidence="5 6">
    <name type="scientific">Crocodylus porosus</name>
    <name type="common">Saltwater crocodile</name>
    <name type="synonym">Estuarine crocodile</name>
    <dbReference type="NCBI Taxonomy" id="8502"/>
    <lineage>
        <taxon>Eukaryota</taxon>
        <taxon>Metazoa</taxon>
        <taxon>Chordata</taxon>
        <taxon>Craniata</taxon>
        <taxon>Vertebrata</taxon>
        <taxon>Euteleostomi</taxon>
        <taxon>Archelosauria</taxon>
        <taxon>Archosauria</taxon>
        <taxon>Crocodylia</taxon>
        <taxon>Longirostres</taxon>
        <taxon>Crocodylidae</taxon>
        <taxon>Crocodylus</taxon>
    </lineage>
</organism>
<dbReference type="GO" id="GO:0042744">
    <property type="term" value="P:hydrogen peroxide catabolic process"/>
    <property type="evidence" value="ECO:0007669"/>
    <property type="project" value="TreeGrafter"/>
</dbReference>
<keyword evidence="6" id="KW-1185">Reference proteome</keyword>
<dbReference type="GO" id="GO:0005833">
    <property type="term" value="C:hemoglobin complex"/>
    <property type="evidence" value="ECO:0007669"/>
    <property type="project" value="TreeGrafter"/>
</dbReference>
<dbReference type="Ensembl" id="ENSCPRT00005003909.1">
    <property type="protein sequence ID" value="ENSCPRP00005003336.1"/>
    <property type="gene ID" value="ENSCPRG00005002457.1"/>
</dbReference>
<feature type="region of interest" description="Disordered" evidence="4">
    <location>
        <begin position="1"/>
        <end position="23"/>
    </location>
</feature>
<dbReference type="GO" id="GO:0004601">
    <property type="term" value="F:peroxidase activity"/>
    <property type="evidence" value="ECO:0007669"/>
    <property type="project" value="TreeGrafter"/>
</dbReference>
<dbReference type="InterPro" id="IPR012292">
    <property type="entry name" value="Globin/Proto"/>
</dbReference>
<dbReference type="PANTHER" id="PTHR11442">
    <property type="entry name" value="HEMOGLOBIN FAMILY MEMBER"/>
    <property type="match status" value="1"/>
</dbReference>
<dbReference type="GO" id="GO:0020037">
    <property type="term" value="F:heme binding"/>
    <property type="evidence" value="ECO:0007669"/>
    <property type="project" value="InterPro"/>
</dbReference>
<feature type="compositionally biased region" description="Low complexity" evidence="4">
    <location>
        <begin position="8"/>
        <end position="18"/>
    </location>
</feature>
<dbReference type="AlphaFoldDB" id="A0A7M4E259"/>
<dbReference type="GO" id="GO:0072562">
    <property type="term" value="C:blood microparticle"/>
    <property type="evidence" value="ECO:0007669"/>
    <property type="project" value="TreeGrafter"/>
</dbReference>
<dbReference type="GO" id="GO:0031720">
    <property type="term" value="F:haptoglobin binding"/>
    <property type="evidence" value="ECO:0007669"/>
    <property type="project" value="TreeGrafter"/>
</dbReference>
<evidence type="ECO:0000256" key="4">
    <source>
        <dbReference type="SAM" id="MobiDB-lite"/>
    </source>
</evidence>
<keyword evidence="3" id="KW-0408">Iron</keyword>
<accession>A0A7M4E259</accession>
<keyword evidence="2" id="KW-0479">Metal-binding</keyword>
<sequence length="142" mass="15851">MEIRLHSHLSSGSRSSSPTSPPFKKRIKAWGKNVYVSLHFGLLSPISKTCPPHFSLHHGSSQALTHGGKVASALGTLRKAQMASATHCELSDLYTYDVQVDLVNFKLLSQGFWVDLAMLLISEAPQYHRYLARFLTSIRTER</sequence>
<evidence type="ECO:0000313" key="6">
    <source>
        <dbReference type="Proteomes" id="UP000594220"/>
    </source>
</evidence>
<dbReference type="GO" id="GO:0005344">
    <property type="term" value="F:oxygen carrier activity"/>
    <property type="evidence" value="ECO:0007669"/>
    <property type="project" value="TreeGrafter"/>
</dbReference>
<keyword evidence="1" id="KW-0349">Heme</keyword>
<dbReference type="SUPFAM" id="SSF46458">
    <property type="entry name" value="Globin-like"/>
    <property type="match status" value="1"/>
</dbReference>
<proteinExistence type="predicted"/>
<name>A0A7M4E259_CROPO</name>
<evidence type="ECO:0000256" key="2">
    <source>
        <dbReference type="ARBA" id="ARBA00022723"/>
    </source>
</evidence>
<dbReference type="GO" id="GO:0046872">
    <property type="term" value="F:metal ion binding"/>
    <property type="evidence" value="ECO:0007669"/>
    <property type="project" value="UniProtKB-KW"/>
</dbReference>
<dbReference type="Gene3D" id="1.10.490.10">
    <property type="entry name" value="Globins"/>
    <property type="match status" value="1"/>
</dbReference>
<evidence type="ECO:0000256" key="1">
    <source>
        <dbReference type="ARBA" id="ARBA00022617"/>
    </source>
</evidence>
<dbReference type="InterPro" id="IPR009050">
    <property type="entry name" value="Globin-like_sf"/>
</dbReference>
<evidence type="ECO:0000313" key="5">
    <source>
        <dbReference type="Ensembl" id="ENSCPRP00005003336.1"/>
    </source>
</evidence>
<reference evidence="5" key="2">
    <citation type="submission" date="2025-09" db="UniProtKB">
        <authorList>
            <consortium name="Ensembl"/>
        </authorList>
    </citation>
    <scope>IDENTIFICATION</scope>
</reference>
<dbReference type="InterPro" id="IPR050056">
    <property type="entry name" value="Hemoglobin_oxygen_transport"/>
</dbReference>
<dbReference type="GO" id="GO:0031838">
    <property type="term" value="C:haptoglobin-hemoglobin complex"/>
    <property type="evidence" value="ECO:0007669"/>
    <property type="project" value="TreeGrafter"/>
</dbReference>
<dbReference type="GO" id="GO:0043177">
    <property type="term" value="F:organic acid binding"/>
    <property type="evidence" value="ECO:0007669"/>
    <property type="project" value="TreeGrafter"/>
</dbReference>